<proteinExistence type="inferred from homology"/>
<evidence type="ECO:0000256" key="10">
    <source>
        <dbReference type="ARBA" id="ARBA00023077"/>
    </source>
</evidence>
<evidence type="ECO:0000256" key="15">
    <source>
        <dbReference type="RuleBase" id="RU003357"/>
    </source>
</evidence>
<dbReference type="SUPFAM" id="SSF56935">
    <property type="entry name" value="Porins"/>
    <property type="match status" value="1"/>
</dbReference>
<dbReference type="GO" id="GO:0015891">
    <property type="term" value="P:siderophore transport"/>
    <property type="evidence" value="ECO:0007669"/>
    <property type="project" value="InterPro"/>
</dbReference>
<dbReference type="InterPro" id="IPR037066">
    <property type="entry name" value="Plug_dom_sf"/>
</dbReference>
<evidence type="ECO:0000259" key="17">
    <source>
        <dbReference type="Pfam" id="PF00593"/>
    </source>
</evidence>
<keyword evidence="13 14" id="KW-0998">Cell outer membrane</keyword>
<keyword evidence="8" id="KW-0408">Iron</keyword>
<comment type="subcellular location">
    <subcellularLocation>
        <location evidence="1 14">Cell outer membrane</location>
        <topology evidence="1 14">Multi-pass membrane protein</topology>
    </subcellularLocation>
</comment>
<keyword evidence="4 14" id="KW-1134">Transmembrane beta strand</keyword>
<dbReference type="OrthoDB" id="127311at2"/>
<dbReference type="EMBL" id="JQEC01000002">
    <property type="protein sequence ID" value="KGJ97530.1"/>
    <property type="molecule type" value="Genomic_DNA"/>
</dbReference>
<evidence type="ECO:0000313" key="20">
    <source>
        <dbReference type="Proteomes" id="UP000029868"/>
    </source>
</evidence>
<keyword evidence="3 14" id="KW-0813">Transport</keyword>
<feature type="domain" description="TonB-dependent receptor-like beta-barrel" evidence="17">
    <location>
        <begin position="248"/>
        <end position="693"/>
    </location>
</feature>
<dbReference type="InterPro" id="IPR036942">
    <property type="entry name" value="Beta-barrel_TonB_sf"/>
</dbReference>
<dbReference type="FunFam" id="2.170.130.10:FF:000001">
    <property type="entry name" value="Catecholate siderophore TonB-dependent receptor"/>
    <property type="match status" value="1"/>
</dbReference>
<dbReference type="PATRIC" id="fig|28229.3.peg.275"/>
<evidence type="ECO:0000256" key="12">
    <source>
        <dbReference type="ARBA" id="ARBA00023170"/>
    </source>
</evidence>
<evidence type="ECO:0000256" key="8">
    <source>
        <dbReference type="ARBA" id="ARBA00023004"/>
    </source>
</evidence>
<dbReference type="GO" id="GO:0015344">
    <property type="term" value="F:siderophore uptake transmembrane transporter activity"/>
    <property type="evidence" value="ECO:0007669"/>
    <property type="project" value="TreeGrafter"/>
</dbReference>
<name>A0A099L532_COLPS</name>
<keyword evidence="6 14" id="KW-0812">Transmembrane</keyword>
<evidence type="ECO:0000259" key="18">
    <source>
        <dbReference type="Pfam" id="PF07715"/>
    </source>
</evidence>
<dbReference type="InterPro" id="IPR012910">
    <property type="entry name" value="Plug_dom"/>
</dbReference>
<dbReference type="PROSITE" id="PS52016">
    <property type="entry name" value="TONB_DEPENDENT_REC_3"/>
    <property type="match status" value="1"/>
</dbReference>
<dbReference type="InterPro" id="IPR000531">
    <property type="entry name" value="Beta-barrel_TonB"/>
</dbReference>
<accession>A0A099L532</accession>
<comment type="caution">
    <text evidence="19">The sequence shown here is derived from an EMBL/GenBank/DDBJ whole genome shotgun (WGS) entry which is preliminary data.</text>
</comment>
<evidence type="ECO:0000256" key="11">
    <source>
        <dbReference type="ARBA" id="ARBA00023136"/>
    </source>
</evidence>
<keyword evidence="10 15" id="KW-0798">TonB box</keyword>
<protein>
    <submittedName>
        <fullName evidence="19">TonB-dependent siderophore receptor</fullName>
    </submittedName>
</protein>
<dbReference type="CDD" id="cd01347">
    <property type="entry name" value="ligand_gated_channel"/>
    <property type="match status" value="1"/>
</dbReference>
<evidence type="ECO:0000256" key="5">
    <source>
        <dbReference type="ARBA" id="ARBA00022496"/>
    </source>
</evidence>
<evidence type="ECO:0000256" key="16">
    <source>
        <dbReference type="SAM" id="SignalP"/>
    </source>
</evidence>
<evidence type="ECO:0000256" key="1">
    <source>
        <dbReference type="ARBA" id="ARBA00004571"/>
    </source>
</evidence>
<comment type="similarity">
    <text evidence="2 14 15">Belongs to the TonB-dependent receptor family.</text>
</comment>
<dbReference type="RefSeq" id="WP_033080396.1">
    <property type="nucleotide sequence ID" value="NZ_JQEC01000002.1"/>
</dbReference>
<dbReference type="Proteomes" id="UP000029868">
    <property type="component" value="Unassembled WGS sequence"/>
</dbReference>
<keyword evidence="9" id="KW-0406">Ion transport</keyword>
<evidence type="ECO:0000256" key="13">
    <source>
        <dbReference type="ARBA" id="ARBA00023237"/>
    </source>
</evidence>
<dbReference type="InterPro" id="IPR010105">
    <property type="entry name" value="TonB_sidphr_rcpt"/>
</dbReference>
<feature type="chain" id="PRO_5001949873" evidence="16">
    <location>
        <begin position="20"/>
        <end position="723"/>
    </location>
</feature>
<keyword evidence="7 16" id="KW-0732">Signal</keyword>
<dbReference type="GO" id="GO:0009279">
    <property type="term" value="C:cell outer membrane"/>
    <property type="evidence" value="ECO:0007669"/>
    <property type="project" value="UniProtKB-SubCell"/>
</dbReference>
<dbReference type="NCBIfam" id="TIGR01783">
    <property type="entry name" value="TonB-siderophor"/>
    <property type="match status" value="1"/>
</dbReference>
<keyword evidence="12 19" id="KW-0675">Receptor</keyword>
<gene>
    <name evidence="19" type="ORF">GAB14E_1119</name>
</gene>
<evidence type="ECO:0000313" key="19">
    <source>
        <dbReference type="EMBL" id="KGJ97530.1"/>
    </source>
</evidence>
<dbReference type="Gene3D" id="2.170.130.10">
    <property type="entry name" value="TonB-dependent receptor, plug domain"/>
    <property type="match status" value="1"/>
</dbReference>
<dbReference type="PANTHER" id="PTHR32552:SF68">
    <property type="entry name" value="FERRICHROME OUTER MEMBRANE TRANSPORTER_PHAGE RECEPTOR"/>
    <property type="match status" value="1"/>
</dbReference>
<sequence length="723" mass="80264">MKHNLVVPFKLWTITPIAASLMFIAATNASESPKQLPGVAVNADADQETGKGPVEGYLARRSATGTKTDTPLIEIPQSIAIVTADRIEAIGATRVTEALAYTAGVNTSPWGDLPQYDWLYIRGFDAYAPGFYLDGLQMRNSGNWGLWQVDNYSLERIEVMRGPASVLYGQNGPGGVVNLVSKMPTSYTQNEIQLQLGNDQHKQLAFDLSGPIDDKSEYLYRLTGLIKDAELSTESLKNDRQYVAPSFTWQPNDAGKLTVYGQYLNIDAGSAWHSYPVEGTLLSNPNGKIPVSTLIGEPDFNRYDQEQWMIGYQGEYQVNDQWQVQQHGRYSQSDLDYGVIWGKWAQKNDIDADAPENFRYLARTPLSSMEKVNSTNLDTRVIGKIETGTIKHTLLFGIDYQKTDINVSAKYGGQLADLDLFNPSYGATVVQPEPNIAGVTKLVQLGFYLQDQIKLTKRWIVNLAGRYDSAEVKTFTPDGIQASDQTDDAFTGKFGLVYLADNGLAPYFSYSESFAPTTTVDPSTQRPFSPEEGRQYEVGVRYQPEDHVASYSAAVFDITREDFTQWVWDDIPGFKQTGEVNVQGFEFEAIVKPIESLNLTASYSWLPKAEVTSSGNLDDIGKQDKAVSEHQLSLWADYQFDNGLTLGGGARYTGSNQGTGEKAPIDVEGYTLLDAMLNYEFGQWALALNARNLTDKLVIATCNDRNCSYGSRRKVTLTATYQW</sequence>
<feature type="domain" description="TonB-dependent receptor plug" evidence="18">
    <location>
        <begin position="72"/>
        <end position="176"/>
    </location>
</feature>
<evidence type="ECO:0000256" key="2">
    <source>
        <dbReference type="ARBA" id="ARBA00009810"/>
    </source>
</evidence>
<evidence type="ECO:0000256" key="7">
    <source>
        <dbReference type="ARBA" id="ARBA00022729"/>
    </source>
</evidence>
<feature type="signal peptide" evidence="16">
    <location>
        <begin position="1"/>
        <end position="19"/>
    </location>
</feature>
<evidence type="ECO:0000256" key="4">
    <source>
        <dbReference type="ARBA" id="ARBA00022452"/>
    </source>
</evidence>
<dbReference type="AlphaFoldDB" id="A0A099L532"/>
<dbReference type="Pfam" id="PF07715">
    <property type="entry name" value="Plug"/>
    <property type="match status" value="1"/>
</dbReference>
<organism evidence="19 20">
    <name type="scientific">Colwellia psychrerythraea</name>
    <name type="common">Vibrio psychroerythus</name>
    <dbReference type="NCBI Taxonomy" id="28229"/>
    <lineage>
        <taxon>Bacteria</taxon>
        <taxon>Pseudomonadati</taxon>
        <taxon>Pseudomonadota</taxon>
        <taxon>Gammaproteobacteria</taxon>
        <taxon>Alteromonadales</taxon>
        <taxon>Colwelliaceae</taxon>
        <taxon>Colwellia</taxon>
    </lineage>
</organism>
<evidence type="ECO:0000256" key="14">
    <source>
        <dbReference type="PROSITE-ProRule" id="PRU01360"/>
    </source>
</evidence>
<dbReference type="GO" id="GO:0038023">
    <property type="term" value="F:signaling receptor activity"/>
    <property type="evidence" value="ECO:0007669"/>
    <property type="project" value="InterPro"/>
</dbReference>
<dbReference type="Pfam" id="PF00593">
    <property type="entry name" value="TonB_dep_Rec_b-barrel"/>
    <property type="match status" value="1"/>
</dbReference>
<evidence type="ECO:0000256" key="6">
    <source>
        <dbReference type="ARBA" id="ARBA00022692"/>
    </source>
</evidence>
<keyword evidence="11 14" id="KW-0472">Membrane</keyword>
<dbReference type="Gene3D" id="2.40.170.20">
    <property type="entry name" value="TonB-dependent receptor, beta-barrel domain"/>
    <property type="match status" value="1"/>
</dbReference>
<evidence type="ECO:0000256" key="9">
    <source>
        <dbReference type="ARBA" id="ARBA00023065"/>
    </source>
</evidence>
<reference evidence="19 20" key="1">
    <citation type="submission" date="2014-08" db="EMBL/GenBank/DDBJ databases">
        <title>Genomic and Phenotypic Diversity of Colwellia psychrerythraea strains from Disparate Marine Basins.</title>
        <authorList>
            <person name="Techtmann S.M."/>
            <person name="Stelling S.C."/>
            <person name="Utturkar S.M."/>
            <person name="Alshibli N."/>
            <person name="Harris A."/>
            <person name="Brown S.D."/>
            <person name="Hazen T.C."/>
        </authorList>
    </citation>
    <scope>NUCLEOTIDE SEQUENCE [LARGE SCALE GENOMIC DNA]</scope>
    <source>
        <strain evidence="19 20">GAB14E</strain>
    </source>
</reference>
<dbReference type="InterPro" id="IPR039426">
    <property type="entry name" value="TonB-dep_rcpt-like"/>
</dbReference>
<dbReference type="PANTHER" id="PTHR32552">
    <property type="entry name" value="FERRICHROME IRON RECEPTOR-RELATED"/>
    <property type="match status" value="1"/>
</dbReference>
<keyword evidence="5" id="KW-0410">Iron transport</keyword>
<evidence type="ECO:0000256" key="3">
    <source>
        <dbReference type="ARBA" id="ARBA00022448"/>
    </source>
</evidence>